<comment type="similarity">
    <text evidence="5">Belongs to the DEAD box helicase family.</text>
</comment>
<evidence type="ECO:0000259" key="10">
    <source>
        <dbReference type="PROSITE" id="PS51195"/>
    </source>
</evidence>
<feature type="domain" description="DEAD-box RNA helicase Q" evidence="10">
    <location>
        <begin position="15"/>
        <end position="43"/>
    </location>
</feature>
<proteinExistence type="inferred from homology"/>
<keyword evidence="2" id="KW-0378">Hydrolase</keyword>
<dbReference type="InterPro" id="IPR044742">
    <property type="entry name" value="DEAD/DEAH_RhlB"/>
</dbReference>
<evidence type="ECO:0000259" key="8">
    <source>
        <dbReference type="PROSITE" id="PS51192"/>
    </source>
</evidence>
<dbReference type="CDD" id="cd00268">
    <property type="entry name" value="DEADc"/>
    <property type="match status" value="1"/>
</dbReference>
<feature type="short sequence motif" description="Q motif" evidence="6">
    <location>
        <begin position="15"/>
        <end position="43"/>
    </location>
</feature>
<evidence type="ECO:0000259" key="9">
    <source>
        <dbReference type="PROSITE" id="PS51194"/>
    </source>
</evidence>
<dbReference type="PROSITE" id="PS51192">
    <property type="entry name" value="HELICASE_ATP_BIND_1"/>
    <property type="match status" value="1"/>
</dbReference>
<dbReference type="Gene3D" id="3.40.50.300">
    <property type="entry name" value="P-loop containing nucleotide triphosphate hydrolases"/>
    <property type="match status" value="2"/>
</dbReference>
<dbReference type="Proteomes" id="UP000228700">
    <property type="component" value="Unassembled WGS sequence"/>
</dbReference>
<protein>
    <recommendedName>
        <fullName evidence="13">DEAD/DEAH box helicase</fullName>
    </recommendedName>
</protein>
<sequence>MTSHTEKKPSSDGAHTFSELGIGEKMLSVLEKNGFINPTPIQHQVIPVGLSGKDVIGIAQTGTGKTLGFGIPMVERIMREDGLGLILLPTRELASQVNETIEKIGKPFGIQTAVLIGGDSMGRQVRDLRYRPQVVVATPGRLIDHIKKGTIKLDHVSILVLDEADHMFDIGFAPQIREILKKTPKERQTMLFSATMPDEIAKLAAEHLTLPLRIDVAPAGSTADKVEQEIIIVSRGAKVSLLTKLIAETNGPVLVFTRTKHGAKNLTYSLRDSGFTANEIHSNRSLSQRREALDGFKKHKYRVLVATDIAARGIDVKDIGLVVNFDLPEQSDDYVHRIGRTGRAGKAGKAVSFATPDQHRDIADIERLIKKSIPRSSHEGAVIDFHARPERRGRGGFRGGRSGGFSRGPRAPFNPNGRPTQTGPRRYNSGRPAHAGSRGPKRETRDSSATKQFSPTVRRVFRKL</sequence>
<evidence type="ECO:0000313" key="12">
    <source>
        <dbReference type="Proteomes" id="UP000228700"/>
    </source>
</evidence>
<dbReference type="GO" id="GO:0016787">
    <property type="term" value="F:hydrolase activity"/>
    <property type="evidence" value="ECO:0007669"/>
    <property type="project" value="UniProtKB-KW"/>
</dbReference>
<dbReference type="InterPro" id="IPR011545">
    <property type="entry name" value="DEAD/DEAH_box_helicase_dom"/>
</dbReference>
<feature type="domain" description="Helicase ATP-binding" evidence="8">
    <location>
        <begin position="46"/>
        <end position="214"/>
    </location>
</feature>
<keyword evidence="4" id="KW-0067">ATP-binding</keyword>
<accession>A0A2M8LCT8</accession>
<dbReference type="EMBL" id="PFEQ01000001">
    <property type="protein sequence ID" value="PJE74426.1"/>
    <property type="molecule type" value="Genomic_DNA"/>
</dbReference>
<dbReference type="GO" id="GO:0003676">
    <property type="term" value="F:nucleic acid binding"/>
    <property type="evidence" value="ECO:0007669"/>
    <property type="project" value="InterPro"/>
</dbReference>
<evidence type="ECO:0000256" key="6">
    <source>
        <dbReference type="PROSITE-ProRule" id="PRU00552"/>
    </source>
</evidence>
<feature type="domain" description="Helicase C-terminal" evidence="9">
    <location>
        <begin position="241"/>
        <end position="391"/>
    </location>
</feature>
<evidence type="ECO:0000256" key="3">
    <source>
        <dbReference type="ARBA" id="ARBA00022806"/>
    </source>
</evidence>
<dbReference type="InterPro" id="IPR001650">
    <property type="entry name" value="Helicase_C-like"/>
</dbReference>
<keyword evidence="3" id="KW-0347">Helicase</keyword>
<dbReference type="InterPro" id="IPR014014">
    <property type="entry name" value="RNA_helicase_DEAD_Q_motif"/>
</dbReference>
<dbReference type="AlphaFoldDB" id="A0A2M8LCT8"/>
<organism evidence="11 12">
    <name type="scientific">Candidatus Taylorbacteria bacterium CG10_big_fil_rev_8_21_14_0_10_41_48</name>
    <dbReference type="NCBI Taxonomy" id="1975024"/>
    <lineage>
        <taxon>Bacteria</taxon>
        <taxon>Candidatus Tayloriibacteriota</taxon>
    </lineage>
</organism>
<dbReference type="GO" id="GO:0003724">
    <property type="term" value="F:RNA helicase activity"/>
    <property type="evidence" value="ECO:0007669"/>
    <property type="project" value="InterPro"/>
</dbReference>
<dbReference type="InterPro" id="IPR014001">
    <property type="entry name" value="Helicase_ATP-bd"/>
</dbReference>
<evidence type="ECO:0000256" key="1">
    <source>
        <dbReference type="ARBA" id="ARBA00022741"/>
    </source>
</evidence>
<evidence type="ECO:0000256" key="2">
    <source>
        <dbReference type="ARBA" id="ARBA00022801"/>
    </source>
</evidence>
<feature type="region of interest" description="Disordered" evidence="7">
    <location>
        <begin position="380"/>
        <end position="464"/>
    </location>
</feature>
<evidence type="ECO:0008006" key="13">
    <source>
        <dbReference type="Google" id="ProtNLM"/>
    </source>
</evidence>
<evidence type="ECO:0000256" key="4">
    <source>
        <dbReference type="ARBA" id="ARBA00022840"/>
    </source>
</evidence>
<comment type="caution">
    <text evidence="11">The sequence shown here is derived from an EMBL/GenBank/DDBJ whole genome shotgun (WGS) entry which is preliminary data.</text>
</comment>
<dbReference type="SUPFAM" id="SSF52540">
    <property type="entry name" value="P-loop containing nucleoside triphosphate hydrolases"/>
    <property type="match status" value="1"/>
</dbReference>
<name>A0A2M8LCT8_9BACT</name>
<dbReference type="GO" id="GO:0005524">
    <property type="term" value="F:ATP binding"/>
    <property type="evidence" value="ECO:0007669"/>
    <property type="project" value="UniProtKB-KW"/>
</dbReference>
<keyword evidence="1" id="KW-0547">Nucleotide-binding</keyword>
<dbReference type="PROSITE" id="PS51195">
    <property type="entry name" value="Q_MOTIF"/>
    <property type="match status" value="1"/>
</dbReference>
<dbReference type="PROSITE" id="PS51194">
    <property type="entry name" value="HELICASE_CTER"/>
    <property type="match status" value="1"/>
</dbReference>
<dbReference type="CDD" id="cd18787">
    <property type="entry name" value="SF2_C_DEAD"/>
    <property type="match status" value="1"/>
</dbReference>
<dbReference type="InterPro" id="IPR050079">
    <property type="entry name" value="DEAD_box_RNA_helicase"/>
</dbReference>
<evidence type="ECO:0000256" key="5">
    <source>
        <dbReference type="ARBA" id="ARBA00038437"/>
    </source>
</evidence>
<dbReference type="InterPro" id="IPR027417">
    <property type="entry name" value="P-loop_NTPase"/>
</dbReference>
<feature type="compositionally biased region" description="Gly residues" evidence="7">
    <location>
        <begin position="396"/>
        <end position="406"/>
    </location>
</feature>
<evidence type="ECO:0000313" key="11">
    <source>
        <dbReference type="EMBL" id="PJE74426.1"/>
    </source>
</evidence>
<dbReference type="Pfam" id="PF00271">
    <property type="entry name" value="Helicase_C"/>
    <property type="match status" value="1"/>
</dbReference>
<dbReference type="Pfam" id="PF00270">
    <property type="entry name" value="DEAD"/>
    <property type="match status" value="1"/>
</dbReference>
<dbReference type="PANTHER" id="PTHR47959:SF13">
    <property type="entry name" value="ATP-DEPENDENT RNA HELICASE RHLE"/>
    <property type="match status" value="1"/>
</dbReference>
<dbReference type="SMART" id="SM00487">
    <property type="entry name" value="DEXDc"/>
    <property type="match status" value="1"/>
</dbReference>
<evidence type="ECO:0000256" key="7">
    <source>
        <dbReference type="SAM" id="MobiDB-lite"/>
    </source>
</evidence>
<dbReference type="GO" id="GO:0005829">
    <property type="term" value="C:cytosol"/>
    <property type="evidence" value="ECO:0007669"/>
    <property type="project" value="TreeGrafter"/>
</dbReference>
<dbReference type="SMART" id="SM00490">
    <property type="entry name" value="HELICc"/>
    <property type="match status" value="1"/>
</dbReference>
<dbReference type="PANTHER" id="PTHR47959">
    <property type="entry name" value="ATP-DEPENDENT RNA HELICASE RHLE-RELATED"/>
    <property type="match status" value="1"/>
</dbReference>
<reference evidence="12" key="1">
    <citation type="submission" date="2017-09" db="EMBL/GenBank/DDBJ databases">
        <title>Depth-based differentiation of microbial function through sediment-hosted aquifers and enrichment of novel symbionts in the deep terrestrial subsurface.</title>
        <authorList>
            <person name="Probst A.J."/>
            <person name="Ladd B."/>
            <person name="Jarett J.K."/>
            <person name="Geller-Mcgrath D.E."/>
            <person name="Sieber C.M.K."/>
            <person name="Emerson J.B."/>
            <person name="Anantharaman K."/>
            <person name="Thomas B.C."/>
            <person name="Malmstrom R."/>
            <person name="Stieglmeier M."/>
            <person name="Klingl A."/>
            <person name="Woyke T."/>
            <person name="Ryan C.M."/>
            <person name="Banfield J.F."/>
        </authorList>
    </citation>
    <scope>NUCLEOTIDE SEQUENCE [LARGE SCALE GENOMIC DNA]</scope>
</reference>
<gene>
    <name evidence="11" type="ORF">COV01_00095</name>
</gene>